<gene>
    <name evidence="1" type="ORF">FHL15_002632</name>
</gene>
<dbReference type="OrthoDB" id="5099714at2759"/>
<evidence type="ECO:0000313" key="1">
    <source>
        <dbReference type="EMBL" id="TRX96360.1"/>
    </source>
</evidence>
<name>A0A553I832_9PEZI</name>
<dbReference type="AlphaFoldDB" id="A0A553I832"/>
<dbReference type="Proteomes" id="UP000319160">
    <property type="component" value="Unassembled WGS sequence"/>
</dbReference>
<sequence length="482" mass="54608">MSSRRERIYAERRRARYEAAQAALSPEQLEEQNTQNKALSNKLLARITASQMNGARMSFLEYMGEEHLSAAASDFFSPGAQLPDVELLKAYAPYLSRSRISEITDVITRASVFPTQHMSQLFAIIRRESQPDDSRSGHFRVVRQELFKLYDSEYLDTFRDMRMVLNLTLYMCLLVDKCGRGAELAWNMKRPKHMHLKWEEVEFITFQCAEAPDPLTYEPTPPSGGPRDNRLRRRGLGRRLLMKKDKVSLTVAHVPSHKPHTDKPARTMDEIFVQINRLGKCRVKPPALMTYYRSVLAAALYPEIADVLIKWYSIAFSTLASPCRTSRTQPTSLYPRESKLPHKTVKIDESTMIPEEETAGLHSSIQAVRYEFCNDFLREASKAIVTRPWDRKADGAVADEVVEAFARCLSCVWGVVLPAVSRHPLVSFLNPLGIFSNRPDDTLLSLPSARSPPAPATPSPAARRIPAGLFAGTVYGRFWQLC</sequence>
<dbReference type="EMBL" id="VFLP01000011">
    <property type="protein sequence ID" value="TRX96360.1"/>
    <property type="molecule type" value="Genomic_DNA"/>
</dbReference>
<protein>
    <submittedName>
        <fullName evidence="1">Uncharacterized protein</fullName>
    </submittedName>
</protein>
<proteinExistence type="predicted"/>
<organism evidence="1 2">
    <name type="scientific">Xylaria flabelliformis</name>
    <dbReference type="NCBI Taxonomy" id="2512241"/>
    <lineage>
        <taxon>Eukaryota</taxon>
        <taxon>Fungi</taxon>
        <taxon>Dikarya</taxon>
        <taxon>Ascomycota</taxon>
        <taxon>Pezizomycotina</taxon>
        <taxon>Sordariomycetes</taxon>
        <taxon>Xylariomycetidae</taxon>
        <taxon>Xylariales</taxon>
        <taxon>Xylariaceae</taxon>
        <taxon>Xylaria</taxon>
    </lineage>
</organism>
<comment type="caution">
    <text evidence="1">The sequence shown here is derived from an EMBL/GenBank/DDBJ whole genome shotgun (WGS) entry which is preliminary data.</text>
</comment>
<reference evidence="2" key="1">
    <citation type="submission" date="2019-06" db="EMBL/GenBank/DDBJ databases">
        <title>Draft genome sequence of the griseofulvin-producing fungus Xylaria cubensis strain G536.</title>
        <authorList>
            <person name="Mead M.E."/>
            <person name="Raja H.A."/>
            <person name="Steenwyk J.L."/>
            <person name="Knowles S.L."/>
            <person name="Oberlies N.H."/>
            <person name="Rokas A."/>
        </authorList>
    </citation>
    <scope>NUCLEOTIDE SEQUENCE [LARGE SCALE GENOMIC DNA]</scope>
    <source>
        <strain evidence="2">G536</strain>
    </source>
</reference>
<accession>A0A553I832</accession>
<keyword evidence="2" id="KW-1185">Reference proteome</keyword>
<evidence type="ECO:0000313" key="2">
    <source>
        <dbReference type="Proteomes" id="UP000319160"/>
    </source>
</evidence>